<dbReference type="InterPro" id="IPR014917">
    <property type="entry name" value="DUF1800"/>
</dbReference>
<accession>A0AAD8XXZ7</accession>
<evidence type="ECO:0000313" key="3">
    <source>
        <dbReference type="Proteomes" id="UP001224775"/>
    </source>
</evidence>
<reference evidence="2" key="1">
    <citation type="submission" date="2023-06" db="EMBL/GenBank/DDBJ databases">
        <title>Survivors Of The Sea: Transcriptome response of Skeletonema marinoi to long-term dormancy.</title>
        <authorList>
            <person name="Pinder M.I.M."/>
            <person name="Kourtchenko O."/>
            <person name="Robertson E.K."/>
            <person name="Larsson T."/>
            <person name="Maumus F."/>
            <person name="Osuna-Cruz C.M."/>
            <person name="Vancaester E."/>
            <person name="Stenow R."/>
            <person name="Vandepoele K."/>
            <person name="Ploug H."/>
            <person name="Bruchert V."/>
            <person name="Godhe A."/>
            <person name="Topel M."/>
        </authorList>
    </citation>
    <scope>NUCLEOTIDE SEQUENCE</scope>
    <source>
        <strain evidence="2">R05AC</strain>
    </source>
</reference>
<evidence type="ECO:0000256" key="1">
    <source>
        <dbReference type="SAM" id="MobiDB-lite"/>
    </source>
</evidence>
<feature type="compositionally biased region" description="Polar residues" evidence="1">
    <location>
        <begin position="1819"/>
        <end position="1831"/>
    </location>
</feature>
<organism evidence="2 3">
    <name type="scientific">Skeletonema marinoi</name>
    <dbReference type="NCBI Taxonomy" id="267567"/>
    <lineage>
        <taxon>Eukaryota</taxon>
        <taxon>Sar</taxon>
        <taxon>Stramenopiles</taxon>
        <taxon>Ochrophyta</taxon>
        <taxon>Bacillariophyta</taxon>
        <taxon>Coscinodiscophyceae</taxon>
        <taxon>Thalassiosirophycidae</taxon>
        <taxon>Thalassiosirales</taxon>
        <taxon>Skeletonemataceae</taxon>
        <taxon>Skeletonema</taxon>
        <taxon>Skeletonema marinoi-dohrnii complex</taxon>
    </lineage>
</organism>
<feature type="compositionally biased region" description="Low complexity" evidence="1">
    <location>
        <begin position="2077"/>
        <end position="2235"/>
    </location>
</feature>
<sequence>NIFAASKIFTGLGRSSRRGNYNDLDRTTTSYLDPMRQNSIEEKDWFPKISFDTKYIGDQYPLCADLPGRHFLQKGAKFVALGGNNLGRYHHDPNSYYLDDEVQKLQLNFEGGASVNPAGSPFTFAASPLFDKICRRKQSFQHPASTLAEGSGQAEYDSSIGAPKCHGRVSRCDSGELLGTRYPNEPNDSHNTIDGCADGIPEASEFPVGGGISDITESVKQIIVEAVGGSVIRGGSWVSIQAKVVANHIRDKVDYYYAADAAAANPEWKFITTVSPLVDEIGEHFVTLPRTVRREKINFRLPNCDDPDHCDIAFRVALRSSRGIRNGAWFYGDNINNDGNHKPYDDGCAKDPYDDTDDLVLQVLPSPRPQDMCDFQATITLDQSLSYCDDDDSSNFYMECHVDTLRVVELLPGVYYEYVRLPCVNMPFIADSDSVKVVANHDMRTAICADKRLASATSSCCGHYDDRLPTSGYTNYTDMFSEYRGERLTFEGNSVRCIQDWGREVCADPTRIGPHSMWTGHCQHHMSCKDNGDGDEGRWLDSIWYHWTSRACEIKVKIDVEGLVAIVHAPDETGAKISDVLPLVDFDKTVSFFSVHWDKSNVAAGKLAYPHASDNLCDGGDIRGDFCFCSTTVQEEAVFDGLPTKAEVIDELHIGAFDPTENGDYVYGDQSDDVKVYIMITEGAYAKETIFQVVNEYNGEFLYLKNVRSDVSVCNGAFKFRSPPAFYNVANPDLVSANQEMEAYLQSVINHDSAPPFTCKSLIKLFGSSNPSPDHVLRCSQAFKSGTFLFSDPEELGATLSFGSGKRSSMQAILAAIVLPPESYSPSVVMDPASGGVQDPFEKVLHVMRSMKLTRSLHHRRSDGLLNGVVSKIGSGCYGPKDQFSFYSSDFVPVGTFLETGLTSPPGELATLNGIHGLSNALYSLLRFGLSACTGGIGIYWSRNLYATCGNYGDGRYTNTAAYLSYSPSEASNVVDDLALLLTSNRLSPENRHIIETQVTLSYDAKGSISEAVQVATILIMSTPEFHTWNTASMTETARTATPSVPKNLHVPYKVLVHVNLFGGMDSMNMLVPHPDGCPSLYEEYKLYRGSDNYVAVTSMDKIDATTSEQPCTHFGVNDELNRLAEMYNEGDAAFFANIGHLQKAVNRYNFQAETSAQLFAHHSMKEEMFKVDAFRSRSGTGVLGRMADVFSFSMAVGQTALDKSPTILKGDPSLANPVKVVKTGGLDPFYHGRDILACGAEPNSACPGGSEHSKRTVLLEKMQDLNAKTQATSSLQAEFWSQSFIDAIAETDSFRSLLNGACKTPEGNDIACSGSDSASVCPNGCQCSSSKCTGGGATIPDSELGKKLDMVFRLIALNEARNVNRDFFAVEYGGFDAHFEMVSGLNTKLRVINDAIYGFRQELKAKALSDGSTLWDKVTLVMSSEFGRSVSPNSSAGTDHGWGGNAVVMGGKVNGGKFLVYTQALTTRPMITTLGAAFGFQELRGSLCGMQLFKVDLFTDGTASLSGCGGSVVTLQQSFFVSEARVLIPDEQKAFCEQVVASVAPVEIRVERSSGWGSYEIVVNYEINFGPTVTNGEEVVTENIDTDSFRAEAASVLQMDGDVVIQQAEVVTVTSSPSDLPSLEPSESPTVLDICTIVTSAIFETLFPNPSALYTHSGFCLAVATWNLDYPDNQIFAAGDEFGLRNQLAAFFGNMLSDLGSTGTGTGKTCGEFVSDGSFGGTLQRINGELECPSSSYETGYFDAVVSRLNNYCTAATAFNVEALLAMDNCNLLLTTLESCTESTGDVTCTACQVWAGVTLPPSSSPSTSIEPSGEPSLNPSLSTMPSGQPSLSIRPSVAIEIASYYGHVLVGDGKCYGRVGGNHVFETSPYNHLEFQSALFVAASLCPRACAAYRTHNKYRGFEFESGKCRCLFDGGIDFSTVLSDHGGLPDSTLESNTAAGTVTKSIGSDLPEAPEAVDKFEYIGFGDCWDSSMATYNYIAFSAESNSAVQCGDACALSTFPQSKGFFTKQGTVCNCLFDADFEDASVQNNGGGGTGQVVSSNYVEGHCYRALPVPTNFPTKMPTPKPTPRPTKKPTSFPSSIPSSEPSSQPSSEPSSEPSSKPSLVPSKSTEPSSDPSLTPSKSSQPSSEPSLDPSKSAKPSSSTDSSLSPSTSSAPSKVPSSDPSLSPSKSMTPSESPSSQPSSEPSLDPSESTKPSPEPSATPSKSSAPSTEPSSDPSLTPSKSMRPSRPSRVPFRFIVSFDGTFTITTNTAADAAQLLLVADFLKKLKAGIQSIICPANSNLIWECEIKTLKVNGSDPQRNRLLRSRRSVELTQVVIEFEIIIQAICADSACTDAERVGNILYTSANGDLKAALQDGTFVSGLKADLSTSSSVDDILDAAGLTWNFDELEIPLLKLSKLWYPDWNSGEIRCSNDGKAPNFMTIDGGWWHGSSKEDCCTKYFVWAYTECSGESIEYLPGYYPAWGDIEPRCDTGEPPDYMRRNPKGWIHDTPEECCRNYFGWAPTCVANSGGTAAVDLTASLYYADWSQTNTCVNDGKAPGYVKSSPKIWMYETLVECCKVNYFWGEHYAKCTTPAGVSAPVSSPTEKSWYVDWNNQICVRSCEGPKPCGGVHKVWNILHPTQSICCEEHLWWKKDCNHSV</sequence>
<dbReference type="InterPro" id="IPR010869">
    <property type="entry name" value="DUF1501"/>
</dbReference>
<dbReference type="Pfam" id="PF08811">
    <property type="entry name" value="DUF1800"/>
    <property type="match status" value="1"/>
</dbReference>
<evidence type="ECO:0000313" key="2">
    <source>
        <dbReference type="EMBL" id="KAK1735951.1"/>
    </source>
</evidence>
<proteinExistence type="predicted"/>
<comment type="caution">
    <text evidence="2">The sequence shown here is derived from an EMBL/GenBank/DDBJ whole genome shotgun (WGS) entry which is preliminary data.</text>
</comment>
<dbReference type="Gene3D" id="1.10.530.10">
    <property type="match status" value="1"/>
</dbReference>
<gene>
    <name evidence="2" type="ORF">QTG54_013398</name>
</gene>
<keyword evidence="3" id="KW-1185">Reference proteome</keyword>
<feature type="region of interest" description="Disordered" evidence="1">
    <location>
        <begin position="1803"/>
        <end position="1831"/>
    </location>
</feature>
<dbReference type="PANTHER" id="PTHR43737">
    <property type="entry name" value="BLL7424 PROTEIN"/>
    <property type="match status" value="1"/>
</dbReference>
<protein>
    <submittedName>
        <fullName evidence="2">DUF1501 and DUF1800 domain-containing protein</fullName>
    </submittedName>
</protein>
<feature type="region of interest" description="Disordered" evidence="1">
    <location>
        <begin position="2057"/>
        <end position="2235"/>
    </location>
</feature>
<feature type="compositionally biased region" description="Low complexity" evidence="1">
    <location>
        <begin position="1803"/>
        <end position="1818"/>
    </location>
</feature>
<dbReference type="Proteomes" id="UP001224775">
    <property type="component" value="Unassembled WGS sequence"/>
</dbReference>
<dbReference type="Pfam" id="PF07394">
    <property type="entry name" value="DUF1501"/>
    <property type="match status" value="1"/>
</dbReference>
<feature type="non-terminal residue" evidence="2">
    <location>
        <position position="2646"/>
    </location>
</feature>
<name>A0AAD8XXZ7_9STRA</name>
<dbReference type="EMBL" id="JATAAI010000031">
    <property type="protein sequence ID" value="KAK1735951.1"/>
    <property type="molecule type" value="Genomic_DNA"/>
</dbReference>
<dbReference type="PANTHER" id="PTHR43737:SF1">
    <property type="entry name" value="DUF1501 DOMAIN-CONTAINING PROTEIN"/>
    <property type="match status" value="1"/>
</dbReference>